<accession>A0A137P1B7</accession>
<feature type="coiled-coil region" evidence="1">
    <location>
        <begin position="57"/>
        <end position="147"/>
    </location>
</feature>
<evidence type="ECO:0000313" key="3">
    <source>
        <dbReference type="Proteomes" id="UP000070444"/>
    </source>
</evidence>
<keyword evidence="3" id="KW-1185">Reference proteome</keyword>
<protein>
    <recommendedName>
        <fullName evidence="4">VPS37 C-terminal domain-containing protein</fullName>
    </recommendedName>
</protein>
<sequence>MSRPTTPPTHNTTDELTQFDSAIQYILGDPNNYLPNKLEDFENIIKLEELKPQLVDIKTKLDNFDNLENELADLKTKLGDFDDKMKETSSQSDKIYNKINKLQTESRKKFLNSLKPNLEEDAYKTYLADVEKRKEEFQKNLEFQNEFLIKKHLDMMLNQWK</sequence>
<evidence type="ECO:0000313" key="2">
    <source>
        <dbReference type="EMBL" id="KXN68866.1"/>
    </source>
</evidence>
<dbReference type="Proteomes" id="UP000070444">
    <property type="component" value="Unassembled WGS sequence"/>
</dbReference>
<organism evidence="2 3">
    <name type="scientific">Conidiobolus coronatus (strain ATCC 28846 / CBS 209.66 / NRRL 28638)</name>
    <name type="common">Delacroixia coronata</name>
    <dbReference type="NCBI Taxonomy" id="796925"/>
    <lineage>
        <taxon>Eukaryota</taxon>
        <taxon>Fungi</taxon>
        <taxon>Fungi incertae sedis</taxon>
        <taxon>Zoopagomycota</taxon>
        <taxon>Entomophthoromycotina</taxon>
        <taxon>Entomophthoromycetes</taxon>
        <taxon>Entomophthorales</taxon>
        <taxon>Ancylistaceae</taxon>
        <taxon>Conidiobolus</taxon>
    </lineage>
</organism>
<dbReference type="EMBL" id="KQ964557">
    <property type="protein sequence ID" value="KXN68866.1"/>
    <property type="molecule type" value="Genomic_DNA"/>
</dbReference>
<name>A0A137P1B7_CONC2</name>
<keyword evidence="1" id="KW-0175">Coiled coil</keyword>
<reference evidence="2 3" key="1">
    <citation type="journal article" date="2015" name="Genome Biol. Evol.">
        <title>Phylogenomic analyses indicate that early fungi evolved digesting cell walls of algal ancestors of land plants.</title>
        <authorList>
            <person name="Chang Y."/>
            <person name="Wang S."/>
            <person name="Sekimoto S."/>
            <person name="Aerts A.L."/>
            <person name="Choi C."/>
            <person name="Clum A."/>
            <person name="LaButti K.M."/>
            <person name="Lindquist E.A."/>
            <person name="Yee Ngan C."/>
            <person name="Ohm R.A."/>
            <person name="Salamov A.A."/>
            <person name="Grigoriev I.V."/>
            <person name="Spatafora J.W."/>
            <person name="Berbee M.L."/>
        </authorList>
    </citation>
    <scope>NUCLEOTIDE SEQUENCE [LARGE SCALE GENOMIC DNA]</scope>
    <source>
        <strain evidence="2 3">NRRL 28638</strain>
    </source>
</reference>
<evidence type="ECO:0000256" key="1">
    <source>
        <dbReference type="SAM" id="Coils"/>
    </source>
</evidence>
<dbReference type="AlphaFoldDB" id="A0A137P1B7"/>
<gene>
    <name evidence="2" type="ORF">CONCODRAFT_18735</name>
</gene>
<evidence type="ECO:0008006" key="4">
    <source>
        <dbReference type="Google" id="ProtNLM"/>
    </source>
</evidence>
<proteinExistence type="predicted"/>